<gene>
    <name evidence="2" type="ORF">COD19_27145</name>
</gene>
<dbReference type="Pfam" id="PF08808">
    <property type="entry name" value="RES"/>
    <property type="match status" value="1"/>
</dbReference>
<dbReference type="InterPro" id="IPR014914">
    <property type="entry name" value="RES_dom"/>
</dbReference>
<protein>
    <recommendedName>
        <fullName evidence="1">RES domain-containing protein</fullName>
    </recommendedName>
</protein>
<dbReference type="Proteomes" id="UP000225766">
    <property type="component" value="Unassembled WGS sequence"/>
</dbReference>
<evidence type="ECO:0000259" key="1">
    <source>
        <dbReference type="SMART" id="SM00953"/>
    </source>
</evidence>
<proteinExistence type="predicted"/>
<accession>A0A2C1LG29</accession>
<comment type="caution">
    <text evidence="2">The sequence shown here is derived from an EMBL/GenBank/DDBJ whole genome shotgun (WGS) entry which is preliminary data.</text>
</comment>
<name>A0A2C1LG29_BACCE</name>
<evidence type="ECO:0000313" key="2">
    <source>
        <dbReference type="EMBL" id="PGT96640.1"/>
    </source>
</evidence>
<sequence length="386" mass="43955">MQMYCCEKCFKDVNVINFIKEEGKTGACNYCNSQDVFVISSDKLTSMFNILSSYYKPTSPGEDFDPEYQNADDVGASLWTLVQKDWGVFSLSTKHQLLYDIVNSERTINNNITETTLFSSAHDSLTCSWTSEIWLSLSSNLINHNRYFPEKNLSYYFNEGSLLDYLAAILKNTFTTINPSTKLYRARIGCFDNTDALYAPPESKILRSGRANPIGIRVLYSAINVDTAIAEVRPWKSSKITIASVTPTSELHLVDLANIKSKIENILKSPFNFKKNIYKELDALYFLSSLDEVLSKPIDPNISELEYIPSQYLTEFIKSLGYDGVIYSSSLGPGENYVFFETYKFNFDPSKPSKPSKLEIKIIDYYKINDIMYDYSSVHSSIKQLT</sequence>
<feature type="domain" description="RES" evidence="1">
    <location>
        <begin position="195"/>
        <end position="358"/>
    </location>
</feature>
<dbReference type="AlphaFoldDB" id="A0A2C1LG29"/>
<reference evidence="2 3" key="1">
    <citation type="submission" date="2017-09" db="EMBL/GenBank/DDBJ databases">
        <title>Large-scale bioinformatics analysis of Bacillus genomes uncovers conserved roles of natural products in bacterial physiology.</title>
        <authorList>
            <consortium name="Agbiome Team Llc"/>
            <person name="Bleich R.M."/>
            <person name="Grubbs K.J."/>
            <person name="Santa Maria K.C."/>
            <person name="Allen S.E."/>
            <person name="Farag S."/>
            <person name="Shank E.A."/>
            <person name="Bowers A."/>
        </authorList>
    </citation>
    <scope>NUCLEOTIDE SEQUENCE [LARGE SCALE GENOMIC DNA]</scope>
    <source>
        <strain evidence="2 3">AFS040105</strain>
    </source>
</reference>
<evidence type="ECO:0000313" key="3">
    <source>
        <dbReference type="Proteomes" id="UP000225766"/>
    </source>
</evidence>
<dbReference type="EMBL" id="NUMG01000052">
    <property type="protein sequence ID" value="PGT96640.1"/>
    <property type="molecule type" value="Genomic_DNA"/>
</dbReference>
<dbReference type="SMART" id="SM00953">
    <property type="entry name" value="RES"/>
    <property type="match status" value="1"/>
</dbReference>
<organism evidence="2 3">
    <name type="scientific">Bacillus cereus</name>
    <dbReference type="NCBI Taxonomy" id="1396"/>
    <lineage>
        <taxon>Bacteria</taxon>
        <taxon>Bacillati</taxon>
        <taxon>Bacillota</taxon>
        <taxon>Bacilli</taxon>
        <taxon>Bacillales</taxon>
        <taxon>Bacillaceae</taxon>
        <taxon>Bacillus</taxon>
        <taxon>Bacillus cereus group</taxon>
    </lineage>
</organism>